<evidence type="ECO:0000256" key="8">
    <source>
        <dbReference type="ARBA" id="ARBA00022842"/>
    </source>
</evidence>
<dbReference type="EC" id="2.7.1.180" evidence="2"/>
<keyword evidence="6" id="KW-0479">Metal-binding</keyword>
<keyword evidence="13" id="KW-1185">Reference proteome</keyword>
<organism evidence="12 13">
    <name type="scientific">Streptomyces liangshanensis</name>
    <dbReference type="NCBI Taxonomy" id="2717324"/>
    <lineage>
        <taxon>Bacteria</taxon>
        <taxon>Bacillati</taxon>
        <taxon>Actinomycetota</taxon>
        <taxon>Actinomycetes</taxon>
        <taxon>Kitasatosporales</taxon>
        <taxon>Streptomycetaceae</taxon>
        <taxon>Streptomyces</taxon>
    </lineage>
</organism>
<dbReference type="Gene3D" id="3.10.520.10">
    <property type="entry name" value="ApbE-like domains"/>
    <property type="match status" value="2"/>
</dbReference>
<evidence type="ECO:0000256" key="11">
    <source>
        <dbReference type="SAM" id="MobiDB-lite"/>
    </source>
</evidence>
<protein>
    <recommendedName>
        <fullName evidence="3">FAD:protein FMN transferase</fullName>
        <ecNumber evidence="2">2.7.1.180</ecNumber>
    </recommendedName>
    <alternativeName>
        <fullName evidence="9">Flavin transferase</fullName>
    </alternativeName>
</protein>
<name>A0A6G9H8S7_9ACTN</name>
<keyword evidence="7" id="KW-0274">FAD</keyword>
<evidence type="ECO:0000313" key="12">
    <source>
        <dbReference type="EMBL" id="QIQ06621.1"/>
    </source>
</evidence>
<dbReference type="KEGG" id="slia:HA039_01825"/>
<proteinExistence type="predicted"/>
<accession>A0A6G9H8S7</accession>
<sequence length="265" mass="27353">MGTVFSFDVRDVRDERRVRTALRAAVASLHRADAIFSTYRQDSEITRLARGELTAADCAAEVGEVLALCAEAERESEGWFTTRYAGGLDPTGLVKGWAVERAARTVAGAGAGAVCLNGGGDVQLLGGPWRVGIADPLRPGALALVVEAADDLGVATSGPAERGCHIIDPRTGEAPVGGLASITVVCREGLTVADVRATAAYAMGGRARDWLEALPDTEAFAITADGSTWTTSGFHRYAEGYGERGENPSTSVAPGHGGGDAPALA</sequence>
<evidence type="ECO:0000256" key="1">
    <source>
        <dbReference type="ARBA" id="ARBA00001946"/>
    </source>
</evidence>
<gene>
    <name evidence="12" type="ORF">HA039_01825</name>
</gene>
<dbReference type="PANTHER" id="PTHR30040">
    <property type="entry name" value="THIAMINE BIOSYNTHESIS LIPOPROTEIN APBE"/>
    <property type="match status" value="1"/>
</dbReference>
<dbReference type="SUPFAM" id="SSF143631">
    <property type="entry name" value="ApbE-like"/>
    <property type="match status" value="1"/>
</dbReference>
<evidence type="ECO:0000313" key="13">
    <source>
        <dbReference type="Proteomes" id="UP000501179"/>
    </source>
</evidence>
<keyword evidence="5 12" id="KW-0808">Transferase</keyword>
<dbReference type="Proteomes" id="UP000501179">
    <property type="component" value="Chromosome"/>
</dbReference>
<evidence type="ECO:0000256" key="7">
    <source>
        <dbReference type="ARBA" id="ARBA00022827"/>
    </source>
</evidence>
<evidence type="ECO:0000256" key="6">
    <source>
        <dbReference type="ARBA" id="ARBA00022723"/>
    </source>
</evidence>
<comment type="catalytic activity">
    <reaction evidence="10">
        <text>L-threonyl-[protein] + FAD = FMN-L-threonyl-[protein] + AMP + H(+)</text>
        <dbReference type="Rhea" id="RHEA:36847"/>
        <dbReference type="Rhea" id="RHEA-COMP:11060"/>
        <dbReference type="Rhea" id="RHEA-COMP:11061"/>
        <dbReference type="ChEBI" id="CHEBI:15378"/>
        <dbReference type="ChEBI" id="CHEBI:30013"/>
        <dbReference type="ChEBI" id="CHEBI:57692"/>
        <dbReference type="ChEBI" id="CHEBI:74257"/>
        <dbReference type="ChEBI" id="CHEBI:456215"/>
        <dbReference type="EC" id="2.7.1.180"/>
    </reaction>
</comment>
<evidence type="ECO:0000256" key="3">
    <source>
        <dbReference type="ARBA" id="ARBA00016337"/>
    </source>
</evidence>
<dbReference type="InterPro" id="IPR003374">
    <property type="entry name" value="ApbE-like_sf"/>
</dbReference>
<evidence type="ECO:0000256" key="5">
    <source>
        <dbReference type="ARBA" id="ARBA00022679"/>
    </source>
</evidence>
<feature type="compositionally biased region" description="Gly residues" evidence="11">
    <location>
        <begin position="255"/>
        <end position="265"/>
    </location>
</feature>
<keyword evidence="8" id="KW-0460">Magnesium</keyword>
<keyword evidence="4" id="KW-0285">Flavoprotein</keyword>
<dbReference type="InterPro" id="IPR024932">
    <property type="entry name" value="ApbE"/>
</dbReference>
<dbReference type="Pfam" id="PF02424">
    <property type="entry name" value="ApbE"/>
    <property type="match status" value="2"/>
</dbReference>
<comment type="cofactor">
    <cofactor evidence="1">
        <name>Mg(2+)</name>
        <dbReference type="ChEBI" id="CHEBI:18420"/>
    </cofactor>
</comment>
<evidence type="ECO:0000256" key="4">
    <source>
        <dbReference type="ARBA" id="ARBA00022630"/>
    </source>
</evidence>
<evidence type="ECO:0000256" key="2">
    <source>
        <dbReference type="ARBA" id="ARBA00011955"/>
    </source>
</evidence>
<dbReference type="EMBL" id="CP050177">
    <property type="protein sequence ID" value="QIQ06621.1"/>
    <property type="molecule type" value="Genomic_DNA"/>
</dbReference>
<evidence type="ECO:0000256" key="10">
    <source>
        <dbReference type="ARBA" id="ARBA00048540"/>
    </source>
</evidence>
<reference evidence="12 13" key="1">
    <citation type="submission" date="2020-03" db="EMBL/GenBank/DDBJ databases">
        <title>A novel species.</title>
        <authorList>
            <person name="Gao J."/>
        </authorList>
    </citation>
    <scope>NUCLEOTIDE SEQUENCE [LARGE SCALE GENOMIC DNA]</scope>
    <source>
        <strain evidence="12 13">QMT-12</strain>
    </source>
</reference>
<dbReference type="PANTHER" id="PTHR30040:SF2">
    <property type="entry name" value="FAD:PROTEIN FMN TRANSFERASE"/>
    <property type="match status" value="1"/>
</dbReference>
<evidence type="ECO:0000256" key="9">
    <source>
        <dbReference type="ARBA" id="ARBA00031306"/>
    </source>
</evidence>
<feature type="region of interest" description="Disordered" evidence="11">
    <location>
        <begin position="239"/>
        <end position="265"/>
    </location>
</feature>
<dbReference type="GO" id="GO:0016740">
    <property type="term" value="F:transferase activity"/>
    <property type="evidence" value="ECO:0007669"/>
    <property type="project" value="UniProtKB-KW"/>
</dbReference>
<dbReference type="AlphaFoldDB" id="A0A6G9H8S7"/>
<dbReference type="GO" id="GO:0046872">
    <property type="term" value="F:metal ion binding"/>
    <property type="evidence" value="ECO:0007669"/>
    <property type="project" value="UniProtKB-KW"/>
</dbReference>